<protein>
    <submittedName>
        <fullName evidence="2">Uncharacterized protein</fullName>
    </submittedName>
</protein>
<evidence type="ECO:0000313" key="1">
    <source>
        <dbReference type="EMBL" id="CAH2021724.1"/>
    </source>
</evidence>
<evidence type="ECO:0000313" key="3">
    <source>
        <dbReference type="Proteomes" id="UP001152888"/>
    </source>
</evidence>
<accession>A0A9P0VVB0</accession>
<dbReference type="OrthoDB" id="6779578at2759"/>
<sequence length="65" mass="7310">MVQNPPSKTALEDADQQIRNVVQSTTMYLLYTRKKEGGLGVTRMTTDIQLAVIKSVVRMRQSTDP</sequence>
<comment type="caution">
    <text evidence="2">The sequence shown here is derived from an EMBL/GenBank/DDBJ whole genome shotgun (WGS) entry which is preliminary data.</text>
</comment>
<reference evidence="2" key="1">
    <citation type="submission" date="2022-03" db="EMBL/GenBank/DDBJ databases">
        <authorList>
            <person name="Sayadi A."/>
        </authorList>
    </citation>
    <scope>NUCLEOTIDE SEQUENCE</scope>
</reference>
<dbReference type="AlphaFoldDB" id="A0A9P0VVB0"/>
<gene>
    <name evidence="1" type="ORF">ACAOBT_LOCUS38729</name>
    <name evidence="2" type="ORF">ACAOBT_LOCUS38781</name>
</gene>
<dbReference type="EMBL" id="CAKOFQ010012858">
    <property type="protein sequence ID" value="CAH2021724.1"/>
    <property type="molecule type" value="Genomic_DNA"/>
</dbReference>
<keyword evidence="3" id="KW-1185">Reference proteome</keyword>
<proteinExistence type="predicted"/>
<name>A0A9P0VVB0_ACAOB</name>
<evidence type="ECO:0000313" key="2">
    <source>
        <dbReference type="EMBL" id="CAH2021890.1"/>
    </source>
</evidence>
<organism evidence="2 3">
    <name type="scientific">Acanthoscelides obtectus</name>
    <name type="common">Bean weevil</name>
    <name type="synonym">Bruchus obtectus</name>
    <dbReference type="NCBI Taxonomy" id="200917"/>
    <lineage>
        <taxon>Eukaryota</taxon>
        <taxon>Metazoa</taxon>
        <taxon>Ecdysozoa</taxon>
        <taxon>Arthropoda</taxon>
        <taxon>Hexapoda</taxon>
        <taxon>Insecta</taxon>
        <taxon>Pterygota</taxon>
        <taxon>Neoptera</taxon>
        <taxon>Endopterygota</taxon>
        <taxon>Coleoptera</taxon>
        <taxon>Polyphaga</taxon>
        <taxon>Cucujiformia</taxon>
        <taxon>Chrysomeloidea</taxon>
        <taxon>Chrysomelidae</taxon>
        <taxon>Bruchinae</taxon>
        <taxon>Bruchini</taxon>
        <taxon>Acanthoscelides</taxon>
    </lineage>
</organism>
<dbReference type="Proteomes" id="UP001152888">
    <property type="component" value="Unassembled WGS sequence"/>
</dbReference>
<dbReference type="EMBL" id="CAKOFQ010013092">
    <property type="protein sequence ID" value="CAH2021890.1"/>
    <property type="molecule type" value="Genomic_DNA"/>
</dbReference>